<name>A0A5C6QF12_9GAMM</name>
<protein>
    <submittedName>
        <fullName evidence="1">Uncharacterized protein</fullName>
    </submittedName>
</protein>
<dbReference type="AlphaFoldDB" id="A0A5C6QF12"/>
<dbReference type="OrthoDB" id="6387849at2"/>
<dbReference type="Proteomes" id="UP000321822">
    <property type="component" value="Unassembled WGS sequence"/>
</dbReference>
<sequence>MNIDIKQFAALQKASKESFFEQKKLLKQVMSGRTVPCSICKQPLKLYTPEEGVLTGIRCAKGCTDIALDFA</sequence>
<reference evidence="1 2" key="1">
    <citation type="submission" date="2019-07" db="EMBL/GenBank/DDBJ databases">
        <title>Genomes of sea-ice associated Colwellia species.</title>
        <authorList>
            <person name="Bowman J.P."/>
        </authorList>
    </citation>
    <scope>NUCLEOTIDE SEQUENCE [LARGE SCALE GENOMIC DNA]</scope>
    <source>
        <strain evidence="1 2">ACAM 459</strain>
    </source>
</reference>
<evidence type="ECO:0000313" key="2">
    <source>
        <dbReference type="Proteomes" id="UP000321822"/>
    </source>
</evidence>
<keyword evidence="2" id="KW-1185">Reference proteome</keyword>
<accession>A0A5C6QF12</accession>
<organism evidence="1 2">
    <name type="scientific">Colwellia demingiae</name>
    <dbReference type="NCBI Taxonomy" id="89401"/>
    <lineage>
        <taxon>Bacteria</taxon>
        <taxon>Pseudomonadati</taxon>
        <taxon>Pseudomonadota</taxon>
        <taxon>Gammaproteobacteria</taxon>
        <taxon>Alteromonadales</taxon>
        <taxon>Colwelliaceae</taxon>
        <taxon>Colwellia</taxon>
    </lineage>
</organism>
<comment type="caution">
    <text evidence="1">The sequence shown here is derived from an EMBL/GenBank/DDBJ whole genome shotgun (WGS) entry which is preliminary data.</text>
</comment>
<evidence type="ECO:0000313" key="1">
    <source>
        <dbReference type="EMBL" id="TWX67237.1"/>
    </source>
</evidence>
<proteinExistence type="predicted"/>
<gene>
    <name evidence="1" type="ORF">ESZ36_13075</name>
</gene>
<dbReference type="RefSeq" id="WP_146788717.1">
    <property type="nucleotide sequence ID" value="NZ_VOLT01000006.1"/>
</dbReference>
<dbReference type="EMBL" id="VOLT01000006">
    <property type="protein sequence ID" value="TWX67237.1"/>
    <property type="molecule type" value="Genomic_DNA"/>
</dbReference>